<keyword evidence="2 7" id="KW-0645">Protease</keyword>
<comment type="cofactor">
    <cofactor evidence="7">
        <name>Zn(2+)</name>
        <dbReference type="ChEBI" id="CHEBI:29105"/>
    </cofactor>
    <text evidence="7">Binds 1 zinc ion.</text>
</comment>
<comment type="similarity">
    <text evidence="1 7">Belongs to the peptidase M3 family.</text>
</comment>
<keyword evidence="10" id="KW-1185">Reference proteome</keyword>
<organism evidence="9 10">
    <name type="scientific">Fistulifera solaris</name>
    <name type="common">Oleaginous diatom</name>
    <dbReference type="NCBI Taxonomy" id="1519565"/>
    <lineage>
        <taxon>Eukaryota</taxon>
        <taxon>Sar</taxon>
        <taxon>Stramenopiles</taxon>
        <taxon>Ochrophyta</taxon>
        <taxon>Bacillariophyta</taxon>
        <taxon>Bacillariophyceae</taxon>
        <taxon>Bacillariophycidae</taxon>
        <taxon>Naviculales</taxon>
        <taxon>Naviculaceae</taxon>
        <taxon>Fistulifera</taxon>
    </lineage>
</organism>
<dbReference type="InterPro" id="IPR001567">
    <property type="entry name" value="Pept_M3A_M3B_dom"/>
</dbReference>
<gene>
    <name evidence="9" type="ORF">FisN_15Hh052</name>
</gene>
<comment type="caution">
    <text evidence="9">The sequence shown here is derived from an EMBL/GenBank/DDBJ whole genome shotgun (WGS) entry which is preliminary data.</text>
</comment>
<reference evidence="9 10" key="1">
    <citation type="journal article" date="2015" name="Plant Cell">
        <title>Oil accumulation by the oleaginous diatom Fistulifera solaris as revealed by the genome and transcriptome.</title>
        <authorList>
            <person name="Tanaka T."/>
            <person name="Maeda Y."/>
            <person name="Veluchamy A."/>
            <person name="Tanaka M."/>
            <person name="Abida H."/>
            <person name="Marechal E."/>
            <person name="Bowler C."/>
            <person name="Muto M."/>
            <person name="Sunaga Y."/>
            <person name="Tanaka M."/>
            <person name="Yoshino T."/>
            <person name="Taniguchi T."/>
            <person name="Fukuda Y."/>
            <person name="Nemoto M."/>
            <person name="Matsumoto M."/>
            <person name="Wong P.S."/>
            <person name="Aburatani S."/>
            <person name="Fujibuchi W."/>
        </authorList>
    </citation>
    <scope>NUCLEOTIDE SEQUENCE [LARGE SCALE GENOMIC DNA]</scope>
    <source>
        <strain evidence="9 10">JPCC DA0580</strain>
    </source>
</reference>
<dbReference type="PANTHER" id="PTHR43660:SF1">
    <property type="entry name" value="DIPEPTIDYL CARBOXYPEPTIDASE"/>
    <property type="match status" value="1"/>
</dbReference>
<dbReference type="PANTHER" id="PTHR43660">
    <property type="entry name" value="DIPEPTIDYL CARBOXYPEPTIDASE"/>
    <property type="match status" value="1"/>
</dbReference>
<accession>A0A1Z5KAS8</accession>
<dbReference type="EMBL" id="BDSP01000193">
    <property type="protein sequence ID" value="GAX23048.1"/>
    <property type="molecule type" value="Genomic_DNA"/>
</dbReference>
<dbReference type="GO" id="GO:0006508">
    <property type="term" value="P:proteolysis"/>
    <property type="evidence" value="ECO:0007669"/>
    <property type="project" value="UniProtKB-KW"/>
</dbReference>
<evidence type="ECO:0000256" key="1">
    <source>
        <dbReference type="ARBA" id="ARBA00006040"/>
    </source>
</evidence>
<keyword evidence="9" id="KW-0121">Carboxypeptidase</keyword>
<evidence type="ECO:0000256" key="7">
    <source>
        <dbReference type="RuleBase" id="RU003435"/>
    </source>
</evidence>
<dbReference type="AlphaFoldDB" id="A0A1Z5KAS8"/>
<keyword evidence="3 7" id="KW-0479">Metal-binding</keyword>
<feature type="domain" description="Peptidase M3A/M3B catalytic" evidence="8">
    <location>
        <begin position="287"/>
        <end position="737"/>
    </location>
</feature>
<proteinExistence type="inferred from homology"/>
<dbReference type="InterPro" id="IPR034005">
    <property type="entry name" value="M3A_DCP"/>
</dbReference>
<keyword evidence="4 7" id="KW-0378">Hydrolase</keyword>
<protein>
    <submittedName>
        <fullName evidence="9">Peptidyl-dipeptidase Dcp</fullName>
        <ecNumber evidence="9">3.4.15.5</ecNumber>
    </submittedName>
</protein>
<keyword evidence="5 7" id="KW-0862">Zinc</keyword>
<dbReference type="GO" id="GO:0004180">
    <property type="term" value="F:carboxypeptidase activity"/>
    <property type="evidence" value="ECO:0007669"/>
    <property type="project" value="UniProtKB-KW"/>
</dbReference>
<dbReference type="Gene3D" id="1.10.1370.40">
    <property type="match status" value="1"/>
</dbReference>
<evidence type="ECO:0000313" key="10">
    <source>
        <dbReference type="Proteomes" id="UP000198406"/>
    </source>
</evidence>
<dbReference type="GO" id="GO:0046872">
    <property type="term" value="F:metal ion binding"/>
    <property type="evidence" value="ECO:0007669"/>
    <property type="project" value="UniProtKB-UniRule"/>
</dbReference>
<dbReference type="OrthoDB" id="534666at2759"/>
<dbReference type="InterPro" id="IPR024079">
    <property type="entry name" value="MetalloPept_cat_dom_sf"/>
</dbReference>
<dbReference type="InterPro" id="IPR045090">
    <property type="entry name" value="Pept_M3A_M3B"/>
</dbReference>
<evidence type="ECO:0000256" key="4">
    <source>
        <dbReference type="ARBA" id="ARBA00022801"/>
    </source>
</evidence>
<evidence type="ECO:0000256" key="2">
    <source>
        <dbReference type="ARBA" id="ARBA00022670"/>
    </source>
</evidence>
<dbReference type="InterPro" id="IPR024077">
    <property type="entry name" value="Neurolysin/TOP_dom2"/>
</dbReference>
<dbReference type="CDD" id="cd06456">
    <property type="entry name" value="M3A_DCP"/>
    <property type="match status" value="1"/>
</dbReference>
<evidence type="ECO:0000256" key="3">
    <source>
        <dbReference type="ARBA" id="ARBA00022723"/>
    </source>
</evidence>
<dbReference type="Gene3D" id="3.40.390.10">
    <property type="entry name" value="Collagenase (Catalytic Domain)"/>
    <property type="match status" value="1"/>
</dbReference>
<dbReference type="SUPFAM" id="SSF55486">
    <property type="entry name" value="Metalloproteases ('zincins'), catalytic domain"/>
    <property type="match status" value="1"/>
</dbReference>
<name>A0A1Z5KAS8_FISSO</name>
<evidence type="ECO:0000256" key="5">
    <source>
        <dbReference type="ARBA" id="ARBA00022833"/>
    </source>
</evidence>
<keyword evidence="6 7" id="KW-0482">Metalloprotease</keyword>
<dbReference type="Pfam" id="PF01432">
    <property type="entry name" value="Peptidase_M3"/>
    <property type="match status" value="1"/>
</dbReference>
<dbReference type="GO" id="GO:0004222">
    <property type="term" value="F:metalloendopeptidase activity"/>
    <property type="evidence" value="ECO:0007669"/>
    <property type="project" value="UniProtKB-EC"/>
</dbReference>
<sequence>MRLSNYSLIVTCFAYKAKPSSSFLHGVRSHLSSAARNTRTSLFRSSVLFAFTMSTPSTATTTIHNPLLTDWSSQPFQLPPFQQIQVVHFAPALQEAMQIHLQELEEIAQHPEPSFESTIATFDRAGALLDRVTGVYSNLCSSQNPPELQAVQTQMAPLLSRHASQTYQIPGLFTAIDCVYQQRETLELTLEQQRLVERIHLDFVRAGAALSAEQQAEVSDIQAQLATLQTQFQQNAMAEEASWTLEIKDWSGCPASLIEAAKAAAEERGHTEQQTFMTLSRSMVEPFLTYSDNRQLRQQVWEAWVARGEQTNLALTKQILQLRQRLAQIHGYPNFAAFQCADRMAQTPEKVNDLLENVWVRAKEAANQERKMLEEFVQDENVCLEGGLQAWDWRYYAEKVRQTKYDLDESLLRPYFTLDAAREALFAVTNKLFGLTYTKRPDLQVYHPDVDVYEVREKDRLVAVFLHDNFARSHKSGGAWMSEFRSQSRNLPLGSDPILQVPIVINNNNFAKGSQHTFLSYDDCHTLFHEFGHAHHGMLSNADYGRLASTNVLTDFVELPSQLMEHWFDQTSVLKQYCKHYETGEPIPDELLEKLRAARSFQQGFRTVEYSICALLDMKMHQLDDYTDFDMMAFEKQELERLGMPAAIVMRHRPAHFSHLFATSMYAAGYYVYQWAEVLDADAFAAFEESGNIFDPEVARKAREFIYGAGNTRAPEELFHSFRGRDPKIDFMLKKKGLVSTN</sequence>
<dbReference type="Gene3D" id="1.10.1370.10">
    <property type="entry name" value="Neurolysin, domain 3"/>
    <property type="match status" value="1"/>
</dbReference>
<dbReference type="InParanoid" id="A0A1Z5KAS8"/>
<evidence type="ECO:0000256" key="6">
    <source>
        <dbReference type="ARBA" id="ARBA00023049"/>
    </source>
</evidence>
<dbReference type="Proteomes" id="UP000198406">
    <property type="component" value="Unassembled WGS sequence"/>
</dbReference>
<dbReference type="EC" id="3.4.15.5" evidence="9"/>
<evidence type="ECO:0000313" key="9">
    <source>
        <dbReference type="EMBL" id="GAX23048.1"/>
    </source>
</evidence>
<evidence type="ECO:0000259" key="8">
    <source>
        <dbReference type="Pfam" id="PF01432"/>
    </source>
</evidence>